<name>A0A378QH39_9GAMM</name>
<dbReference type="SUPFAM" id="SSF53955">
    <property type="entry name" value="Lysozyme-like"/>
    <property type="match status" value="1"/>
</dbReference>
<organism evidence="2 4">
    <name type="scientific">Moraxella caprae</name>
    <dbReference type="NCBI Taxonomy" id="90240"/>
    <lineage>
        <taxon>Bacteria</taxon>
        <taxon>Pseudomonadati</taxon>
        <taxon>Pseudomonadota</taxon>
        <taxon>Gammaproteobacteria</taxon>
        <taxon>Moraxellales</taxon>
        <taxon>Moraxellaceae</taxon>
        <taxon>Moraxella</taxon>
    </lineage>
</organism>
<proteinExistence type="predicted"/>
<evidence type="ECO:0000259" key="1">
    <source>
        <dbReference type="Pfam" id="PF01464"/>
    </source>
</evidence>
<dbReference type="Proteomes" id="UP000254065">
    <property type="component" value="Unassembled WGS sequence"/>
</dbReference>
<dbReference type="STRING" id="1122244.GCA_000426885_02357"/>
<sequence length="240" mass="26246">MLDMTLVTACSPQMHPAIVNAIAKTESGFNPFAIGVNKGAGRLTKQPTSYNQAVSTAKALLARGANIDMGLGQINSANLNWFRLSVEQVFDPCTNLKAMQTVYQHCYDRAGNSGLGNRMQRAWSCYNTGNSRNGFSNGYVNKVTGNYNYFVQRLQNPATKPVLPQPTYQVPNQIIVERTENASMPLQAQNGTLVVVDDLNLTVSDLNANNAPVQKVAEEKPKNPNGNVFLMQKSSIFNVN</sequence>
<evidence type="ECO:0000313" key="3">
    <source>
        <dbReference type="EMBL" id="STZ01583.1"/>
    </source>
</evidence>
<dbReference type="Pfam" id="PF01464">
    <property type="entry name" value="SLT"/>
    <property type="match status" value="1"/>
</dbReference>
<keyword evidence="4" id="KW-1185">Reference proteome</keyword>
<dbReference type="EMBL" id="UGQB01000002">
    <property type="protein sequence ID" value="STY98633.1"/>
    <property type="molecule type" value="Genomic_DNA"/>
</dbReference>
<reference evidence="2 4" key="1">
    <citation type="submission" date="2018-06" db="EMBL/GenBank/DDBJ databases">
        <authorList>
            <consortium name="Pathogen Informatics"/>
            <person name="Doyle S."/>
        </authorList>
    </citation>
    <scope>NUCLEOTIDE SEQUENCE [LARGE SCALE GENOMIC DNA]</scope>
    <source>
        <strain evidence="2 4">NCTC12877</strain>
    </source>
</reference>
<dbReference type="EMBL" id="UGQB01000002">
    <property type="protein sequence ID" value="STZ01583.1"/>
    <property type="molecule type" value="Genomic_DNA"/>
</dbReference>
<evidence type="ECO:0000313" key="2">
    <source>
        <dbReference type="EMBL" id="STY98633.1"/>
    </source>
</evidence>
<feature type="domain" description="Transglycosylase SLT" evidence="1">
    <location>
        <begin position="9"/>
        <end position="142"/>
    </location>
</feature>
<protein>
    <submittedName>
        <fullName evidence="2">Type IV secretion system lytic transglycosylase VirB1</fullName>
    </submittedName>
</protein>
<evidence type="ECO:0000313" key="4">
    <source>
        <dbReference type="Proteomes" id="UP000254065"/>
    </source>
</evidence>
<gene>
    <name evidence="2" type="ORF">NCTC12877_00013</name>
    <name evidence="3" type="ORF">NCTC12877_00046</name>
</gene>
<dbReference type="OrthoDB" id="8565485at2"/>
<dbReference type="Gene3D" id="1.10.530.10">
    <property type="match status" value="1"/>
</dbReference>
<dbReference type="RefSeq" id="WP_051226049.1">
    <property type="nucleotide sequence ID" value="NZ_UGQB01000002.1"/>
</dbReference>
<accession>A0A378QH39</accession>
<dbReference type="InterPro" id="IPR023346">
    <property type="entry name" value="Lysozyme-like_dom_sf"/>
</dbReference>
<dbReference type="AlphaFoldDB" id="A0A378QH39"/>
<dbReference type="InterPro" id="IPR008258">
    <property type="entry name" value="Transglycosylase_SLT_dom_1"/>
</dbReference>
<dbReference type="CDD" id="cd16892">
    <property type="entry name" value="LT_VirB1-like"/>
    <property type="match status" value="1"/>
</dbReference>